<feature type="non-terminal residue" evidence="1">
    <location>
        <position position="1"/>
    </location>
</feature>
<keyword evidence="2" id="KW-1185">Reference proteome</keyword>
<name>A0A8K1LDR8_9PASS</name>
<dbReference type="Proteomes" id="UP000796761">
    <property type="component" value="Unassembled WGS sequence"/>
</dbReference>
<sequence length="99" mass="11437">KWNQLMPQSPLDFEFSSFSRNATMPGKEMNLLQLSCDKPPQLKILQILGIIKPIDLDQSIDGSRRIFTTPWICLWEMIYACEWTPGNTQNRPKVWVSPG</sequence>
<evidence type="ECO:0000313" key="2">
    <source>
        <dbReference type="Proteomes" id="UP000796761"/>
    </source>
</evidence>
<feature type="non-terminal residue" evidence="1">
    <location>
        <position position="99"/>
    </location>
</feature>
<dbReference type="EMBL" id="SWJQ01000918">
    <property type="protein sequence ID" value="TRZ10190.1"/>
    <property type="molecule type" value="Genomic_DNA"/>
</dbReference>
<protein>
    <submittedName>
        <fullName evidence="1">Uncharacterized protein</fullName>
    </submittedName>
</protein>
<accession>A0A8K1LDR8</accession>
<comment type="caution">
    <text evidence="1">The sequence shown here is derived from an EMBL/GenBank/DDBJ whole genome shotgun (WGS) entry which is preliminary data.</text>
</comment>
<reference evidence="1" key="1">
    <citation type="submission" date="2019-04" db="EMBL/GenBank/DDBJ databases">
        <title>Genome assembly of Zosterops borbonicus 15179.</title>
        <authorList>
            <person name="Leroy T."/>
            <person name="Anselmetti Y."/>
            <person name="Tilak M.-K."/>
            <person name="Nabholz B."/>
        </authorList>
    </citation>
    <scope>NUCLEOTIDE SEQUENCE</scope>
    <source>
        <strain evidence="1">HGM_15179</strain>
        <tissue evidence="1">Muscle</tissue>
    </source>
</reference>
<organism evidence="1 2">
    <name type="scientific">Zosterops borbonicus</name>
    <dbReference type="NCBI Taxonomy" id="364589"/>
    <lineage>
        <taxon>Eukaryota</taxon>
        <taxon>Metazoa</taxon>
        <taxon>Chordata</taxon>
        <taxon>Craniata</taxon>
        <taxon>Vertebrata</taxon>
        <taxon>Euteleostomi</taxon>
        <taxon>Archelosauria</taxon>
        <taxon>Archosauria</taxon>
        <taxon>Dinosauria</taxon>
        <taxon>Saurischia</taxon>
        <taxon>Theropoda</taxon>
        <taxon>Coelurosauria</taxon>
        <taxon>Aves</taxon>
        <taxon>Neognathae</taxon>
        <taxon>Neoaves</taxon>
        <taxon>Telluraves</taxon>
        <taxon>Australaves</taxon>
        <taxon>Passeriformes</taxon>
        <taxon>Sylvioidea</taxon>
        <taxon>Zosteropidae</taxon>
        <taxon>Zosterops</taxon>
    </lineage>
</organism>
<dbReference type="AlphaFoldDB" id="A0A8K1LDR8"/>
<proteinExistence type="predicted"/>
<gene>
    <name evidence="1" type="ORF">HGM15179_016918</name>
</gene>
<evidence type="ECO:0000313" key="1">
    <source>
        <dbReference type="EMBL" id="TRZ10190.1"/>
    </source>
</evidence>